<dbReference type="OrthoDB" id="75343at2759"/>
<dbReference type="InterPro" id="IPR039175">
    <property type="entry name" value="TIM22"/>
</dbReference>
<evidence type="ECO:0000256" key="7">
    <source>
        <dbReference type="ARBA" id="ARBA00023128"/>
    </source>
</evidence>
<keyword evidence="9" id="KW-0653">Protein transport</keyword>
<comment type="similarity">
    <text evidence="2 9">Belongs to the Tim17/Tim22/Tim23 family.</text>
</comment>
<keyword evidence="9" id="KW-0811">Translocation</keyword>
<organism evidence="10 11">
    <name type="scientific">Piptocephalis cylindrospora</name>
    <dbReference type="NCBI Taxonomy" id="1907219"/>
    <lineage>
        <taxon>Eukaryota</taxon>
        <taxon>Fungi</taxon>
        <taxon>Fungi incertae sedis</taxon>
        <taxon>Zoopagomycota</taxon>
        <taxon>Zoopagomycotina</taxon>
        <taxon>Zoopagomycetes</taxon>
        <taxon>Zoopagales</taxon>
        <taxon>Piptocephalidaceae</taxon>
        <taxon>Piptocephalis</taxon>
    </lineage>
</organism>
<dbReference type="Proteomes" id="UP000267251">
    <property type="component" value="Unassembled WGS sequence"/>
</dbReference>
<comment type="subunit">
    <text evidence="9">Component of the TIM22 complex.</text>
</comment>
<keyword evidence="6" id="KW-1133">Transmembrane helix</keyword>
<sequence length="151" mass="15653">MQPRSAEEKFWGAVKDSCLTKSAGACAGGFGIGLLFGLLMTSFDVQPPTAAEAKKGPSTGQQAKAIIREMGTKSYSMGKSFAVVGAIFTGVECTIEGYRAKNDLYNSASAGCVTGAILGRKNGPKAAALGCAGFAAFSTAIDYYMTHREVD</sequence>
<keyword evidence="7 9" id="KW-0496">Mitochondrion</keyword>
<dbReference type="EMBL" id="KZ988082">
    <property type="protein sequence ID" value="RKP13206.1"/>
    <property type="molecule type" value="Genomic_DNA"/>
</dbReference>
<comment type="subcellular location">
    <subcellularLocation>
        <location evidence="1 9">Mitochondrion inner membrane</location>
        <topology evidence="1 9">Multi-pass membrane protein</topology>
    </subcellularLocation>
</comment>
<evidence type="ECO:0000256" key="3">
    <source>
        <dbReference type="ARBA" id="ARBA00020722"/>
    </source>
</evidence>
<evidence type="ECO:0000256" key="9">
    <source>
        <dbReference type="RuleBase" id="RU367038"/>
    </source>
</evidence>
<proteinExistence type="inferred from homology"/>
<dbReference type="PANTHER" id="PTHR14110">
    <property type="entry name" value="MITOCHONDRIAL IMPORT INNER MEMBRANE TRANSLOCASE SUBUNIT TIM22"/>
    <property type="match status" value="1"/>
</dbReference>
<keyword evidence="4" id="KW-0812">Transmembrane</keyword>
<dbReference type="GO" id="GO:0042721">
    <property type="term" value="C:TIM22 mitochondrial import inner membrane insertion complex"/>
    <property type="evidence" value="ECO:0007669"/>
    <property type="project" value="UniProtKB-UniRule"/>
</dbReference>
<evidence type="ECO:0000256" key="5">
    <source>
        <dbReference type="ARBA" id="ARBA00022792"/>
    </source>
</evidence>
<dbReference type="Pfam" id="PF02466">
    <property type="entry name" value="Tim17"/>
    <property type="match status" value="1"/>
</dbReference>
<dbReference type="PANTHER" id="PTHR14110:SF0">
    <property type="entry name" value="MITOCHONDRIAL IMPORT INNER MEMBRANE TRANSLOCASE SUBUNIT TIM22"/>
    <property type="match status" value="1"/>
</dbReference>
<evidence type="ECO:0000256" key="4">
    <source>
        <dbReference type="ARBA" id="ARBA00022692"/>
    </source>
</evidence>
<keyword evidence="11" id="KW-1185">Reference proteome</keyword>
<evidence type="ECO:0000313" key="11">
    <source>
        <dbReference type="Proteomes" id="UP000267251"/>
    </source>
</evidence>
<dbReference type="AlphaFoldDB" id="A0A4P9Y2Q9"/>
<evidence type="ECO:0000313" key="10">
    <source>
        <dbReference type="EMBL" id="RKP13206.1"/>
    </source>
</evidence>
<dbReference type="GO" id="GO:0008320">
    <property type="term" value="F:protein transmembrane transporter activity"/>
    <property type="evidence" value="ECO:0007669"/>
    <property type="project" value="UniProtKB-UniRule"/>
</dbReference>
<accession>A0A4P9Y2Q9</accession>
<gene>
    <name evidence="10" type="ORF">BJ684DRAFT_10406</name>
</gene>
<evidence type="ECO:0000256" key="1">
    <source>
        <dbReference type="ARBA" id="ARBA00004448"/>
    </source>
</evidence>
<name>A0A4P9Y2Q9_9FUNG</name>
<dbReference type="GO" id="GO:0045039">
    <property type="term" value="P:protein insertion into mitochondrial inner membrane"/>
    <property type="evidence" value="ECO:0007669"/>
    <property type="project" value="UniProtKB-UniRule"/>
</dbReference>
<reference evidence="11" key="1">
    <citation type="journal article" date="2018" name="Nat. Microbiol.">
        <title>Leveraging single-cell genomics to expand the fungal tree of life.</title>
        <authorList>
            <person name="Ahrendt S.R."/>
            <person name="Quandt C.A."/>
            <person name="Ciobanu D."/>
            <person name="Clum A."/>
            <person name="Salamov A."/>
            <person name="Andreopoulos B."/>
            <person name="Cheng J.F."/>
            <person name="Woyke T."/>
            <person name="Pelin A."/>
            <person name="Henrissat B."/>
            <person name="Reynolds N.K."/>
            <person name="Benny G.L."/>
            <person name="Smith M.E."/>
            <person name="James T.Y."/>
            <person name="Grigoriev I.V."/>
        </authorList>
    </citation>
    <scope>NUCLEOTIDE SEQUENCE [LARGE SCALE GENOMIC DNA]</scope>
</reference>
<keyword evidence="8" id="KW-0472">Membrane</keyword>
<evidence type="ECO:0000256" key="2">
    <source>
        <dbReference type="ARBA" id="ARBA00008444"/>
    </source>
</evidence>
<keyword evidence="9" id="KW-0813">Transport</keyword>
<protein>
    <recommendedName>
        <fullName evidence="3 9">Mitochondrial import inner membrane translocase subunit TIM22</fullName>
    </recommendedName>
</protein>
<keyword evidence="5 9" id="KW-0999">Mitochondrion inner membrane</keyword>
<evidence type="ECO:0000256" key="8">
    <source>
        <dbReference type="ARBA" id="ARBA00023136"/>
    </source>
</evidence>
<dbReference type="GO" id="GO:0030943">
    <property type="term" value="F:mitochondrion targeting sequence binding"/>
    <property type="evidence" value="ECO:0007669"/>
    <property type="project" value="TreeGrafter"/>
</dbReference>
<evidence type="ECO:0000256" key="6">
    <source>
        <dbReference type="ARBA" id="ARBA00022989"/>
    </source>
</evidence>
<comment type="function">
    <text evidence="9">Essential core component of the TIM22 complex, a complex that mediates the import and insertion of multi-pass transmembrane proteins into the mitochondrial inner membrane. In the TIM22 complex, it constitutes the voltage-activated and signal-gated channel. Forms a twin-pore translocase that uses the membrane potential as external driving force in 2 voltage-dependent steps.</text>
</comment>